<protein>
    <submittedName>
        <fullName evidence="1">Uncharacterized protein</fullName>
    </submittedName>
</protein>
<accession>A0A6C0JZC0</accession>
<sequence length="96" mass="11235">MSRLAAERVLLYYPSDPIYRFHPTEPDLLIVSYVYNGRSYHTLLERGSEAFREIQLVNGRRSPLANWFRNAQELEAFMEALLDEEDPRSLSPLGFK</sequence>
<dbReference type="AlphaFoldDB" id="A0A6C0JZC0"/>
<organism evidence="1">
    <name type="scientific">viral metagenome</name>
    <dbReference type="NCBI Taxonomy" id="1070528"/>
    <lineage>
        <taxon>unclassified sequences</taxon>
        <taxon>metagenomes</taxon>
        <taxon>organismal metagenomes</taxon>
    </lineage>
</organism>
<reference evidence="1" key="1">
    <citation type="journal article" date="2020" name="Nature">
        <title>Giant virus diversity and host interactions through global metagenomics.</title>
        <authorList>
            <person name="Schulz F."/>
            <person name="Roux S."/>
            <person name="Paez-Espino D."/>
            <person name="Jungbluth S."/>
            <person name="Walsh D.A."/>
            <person name="Denef V.J."/>
            <person name="McMahon K.D."/>
            <person name="Konstantinidis K.T."/>
            <person name="Eloe-Fadrosh E.A."/>
            <person name="Kyrpides N.C."/>
            <person name="Woyke T."/>
        </authorList>
    </citation>
    <scope>NUCLEOTIDE SEQUENCE</scope>
    <source>
        <strain evidence="1">GVMAG-S-1101165-84</strain>
    </source>
</reference>
<evidence type="ECO:0000313" key="1">
    <source>
        <dbReference type="EMBL" id="QHU11132.1"/>
    </source>
</evidence>
<name>A0A6C0JZC0_9ZZZZ</name>
<dbReference type="EMBL" id="MN740779">
    <property type="protein sequence ID" value="QHU11132.1"/>
    <property type="molecule type" value="Genomic_DNA"/>
</dbReference>
<proteinExistence type="predicted"/>